<feature type="chain" id="PRO_5028960112" description="ribonuclease T2" evidence="11">
    <location>
        <begin position="20"/>
        <end position="345"/>
    </location>
</feature>
<dbReference type="CDD" id="cd01061">
    <property type="entry name" value="RNase_T2_euk"/>
    <property type="match status" value="1"/>
</dbReference>
<dbReference type="GO" id="GO:0033897">
    <property type="term" value="F:ribonuclease T2 activity"/>
    <property type="evidence" value="ECO:0007669"/>
    <property type="project" value="UniProtKB-EC"/>
</dbReference>
<dbReference type="InterPro" id="IPR033130">
    <property type="entry name" value="RNase_T2_His_AS_2"/>
</dbReference>
<dbReference type="RefSeq" id="XP_014541941.2">
    <property type="nucleotide sequence ID" value="XM_014686455.2"/>
</dbReference>
<evidence type="ECO:0000256" key="11">
    <source>
        <dbReference type="SAM" id="SignalP"/>
    </source>
</evidence>
<dbReference type="KEGG" id="mbrn:26245409"/>
<dbReference type="PANTHER" id="PTHR11240:SF22">
    <property type="entry name" value="RIBONUCLEASE T2"/>
    <property type="match status" value="1"/>
</dbReference>
<dbReference type="EMBL" id="CP058936">
    <property type="protein sequence ID" value="QLI72707.1"/>
    <property type="molecule type" value="Genomic_DNA"/>
</dbReference>
<comment type="similarity">
    <text evidence="1 10">Belongs to the RNase T2 family.</text>
</comment>
<feature type="active site" evidence="9">
    <location>
        <position position="134"/>
    </location>
</feature>
<dbReference type="EC" id="4.6.1.19" evidence="2"/>
<keyword evidence="11" id="KW-0732">Signal</keyword>
<evidence type="ECO:0000256" key="3">
    <source>
        <dbReference type="ARBA" id="ARBA00022722"/>
    </source>
</evidence>
<name>A0A7D5Z957_9HYPO</name>
<feature type="active site" evidence="9">
    <location>
        <position position="76"/>
    </location>
</feature>
<keyword evidence="6" id="KW-1015">Disulfide bond</keyword>
<evidence type="ECO:0000313" key="13">
    <source>
        <dbReference type="Proteomes" id="UP000510686"/>
    </source>
</evidence>
<dbReference type="Proteomes" id="UP000510686">
    <property type="component" value="Chromosome 5"/>
</dbReference>
<dbReference type="InterPro" id="IPR018188">
    <property type="entry name" value="RNase_T2_His_AS_1"/>
</dbReference>
<dbReference type="FunFam" id="3.90.730.10:FF:000004">
    <property type="entry name" value="Ribonuclease T2-like"/>
    <property type="match status" value="1"/>
</dbReference>
<organism evidence="12 13">
    <name type="scientific">Metarhizium brunneum</name>
    <dbReference type="NCBI Taxonomy" id="500148"/>
    <lineage>
        <taxon>Eukaryota</taxon>
        <taxon>Fungi</taxon>
        <taxon>Dikarya</taxon>
        <taxon>Ascomycota</taxon>
        <taxon>Pezizomycotina</taxon>
        <taxon>Sordariomycetes</taxon>
        <taxon>Hypocreomycetidae</taxon>
        <taxon>Hypocreales</taxon>
        <taxon>Clavicipitaceae</taxon>
        <taxon>Metarhizium</taxon>
    </lineage>
</organism>
<keyword evidence="7" id="KW-0325">Glycoprotein</keyword>
<keyword evidence="3" id="KW-0540">Nuclease</keyword>
<dbReference type="GO" id="GO:0003723">
    <property type="term" value="F:RNA binding"/>
    <property type="evidence" value="ECO:0007669"/>
    <property type="project" value="InterPro"/>
</dbReference>
<dbReference type="Pfam" id="PF00445">
    <property type="entry name" value="Ribonuclease_T2"/>
    <property type="match status" value="1"/>
</dbReference>
<feature type="active site" evidence="9">
    <location>
        <position position="138"/>
    </location>
</feature>
<dbReference type="GO" id="GO:0005576">
    <property type="term" value="C:extracellular region"/>
    <property type="evidence" value="ECO:0007669"/>
    <property type="project" value="TreeGrafter"/>
</dbReference>
<dbReference type="OrthoDB" id="435754at2759"/>
<proteinExistence type="inferred from homology"/>
<evidence type="ECO:0000256" key="1">
    <source>
        <dbReference type="ARBA" id="ARBA00007469"/>
    </source>
</evidence>
<evidence type="ECO:0000256" key="4">
    <source>
        <dbReference type="ARBA" id="ARBA00022759"/>
    </source>
</evidence>
<accession>A0A7D5Z957</accession>
<dbReference type="PANTHER" id="PTHR11240">
    <property type="entry name" value="RIBONUCLEASE T2"/>
    <property type="match status" value="1"/>
</dbReference>
<dbReference type="InterPro" id="IPR001568">
    <property type="entry name" value="RNase_T2-like"/>
</dbReference>
<dbReference type="GeneID" id="26245409"/>
<evidence type="ECO:0000256" key="10">
    <source>
        <dbReference type="RuleBase" id="RU004328"/>
    </source>
</evidence>
<dbReference type="GO" id="GO:0006401">
    <property type="term" value="P:RNA catabolic process"/>
    <property type="evidence" value="ECO:0007669"/>
    <property type="project" value="TreeGrafter"/>
</dbReference>
<gene>
    <name evidence="12" type="primary">RNTR</name>
    <name evidence="12" type="ORF">G6M90_00g092970</name>
</gene>
<evidence type="ECO:0000256" key="6">
    <source>
        <dbReference type="ARBA" id="ARBA00023157"/>
    </source>
</evidence>
<dbReference type="PROSITE" id="PS00530">
    <property type="entry name" value="RNASE_T2_1"/>
    <property type="match status" value="1"/>
</dbReference>
<evidence type="ECO:0000313" key="12">
    <source>
        <dbReference type="EMBL" id="QLI72707.1"/>
    </source>
</evidence>
<keyword evidence="4" id="KW-0255">Endonuclease</keyword>
<dbReference type="PROSITE" id="PS00531">
    <property type="entry name" value="RNASE_T2_2"/>
    <property type="match status" value="1"/>
</dbReference>
<keyword evidence="5" id="KW-0378">Hydrolase</keyword>
<evidence type="ECO:0000256" key="2">
    <source>
        <dbReference type="ARBA" id="ARBA00012571"/>
    </source>
</evidence>
<dbReference type="InterPro" id="IPR036430">
    <property type="entry name" value="RNase_T2-like_sf"/>
</dbReference>
<dbReference type="InterPro" id="IPR033697">
    <property type="entry name" value="Ribonuclease_T2_eukaryotic"/>
</dbReference>
<feature type="signal peptide" evidence="11">
    <location>
        <begin position="1"/>
        <end position="19"/>
    </location>
</feature>
<protein>
    <recommendedName>
        <fullName evidence="2">ribonuclease T2</fullName>
        <ecNumber evidence="2">4.6.1.19</ecNumber>
    </recommendedName>
</protein>
<evidence type="ECO:0000256" key="9">
    <source>
        <dbReference type="PIRSR" id="PIRSR633697-1"/>
    </source>
</evidence>
<evidence type="ECO:0000256" key="7">
    <source>
        <dbReference type="ARBA" id="ARBA00023180"/>
    </source>
</evidence>
<keyword evidence="13" id="KW-1185">Reference proteome</keyword>
<evidence type="ECO:0000256" key="5">
    <source>
        <dbReference type="ARBA" id="ARBA00022801"/>
    </source>
</evidence>
<keyword evidence="8" id="KW-0456">Lyase</keyword>
<evidence type="ECO:0000256" key="8">
    <source>
        <dbReference type="ARBA" id="ARBA00023239"/>
    </source>
</evidence>
<dbReference type="AlphaFoldDB" id="A0A7D5Z957"/>
<dbReference type="GO" id="GO:0016787">
    <property type="term" value="F:hydrolase activity"/>
    <property type="evidence" value="ECO:0007669"/>
    <property type="project" value="UniProtKB-KW"/>
</dbReference>
<reference evidence="12 13" key="1">
    <citation type="submission" date="2020-07" db="EMBL/GenBank/DDBJ databases">
        <title>Telomere length de novo assembly of all 7 chromosomes of the fungus, Metarhizium brunneum, using a novel assembly pipeline.</title>
        <authorList>
            <person name="Saud z."/>
            <person name="Kortsinoglou A."/>
            <person name="Kouvelis V.N."/>
            <person name="Butt T.M."/>
        </authorList>
    </citation>
    <scope>NUCLEOTIDE SEQUENCE [LARGE SCALE GENOMIC DNA]</scope>
    <source>
        <strain evidence="12 13">4556</strain>
    </source>
</reference>
<dbReference type="SUPFAM" id="SSF55895">
    <property type="entry name" value="Ribonuclease Rh-like"/>
    <property type="match status" value="1"/>
</dbReference>
<dbReference type="Gene3D" id="3.90.730.10">
    <property type="entry name" value="Ribonuclease T2-like"/>
    <property type="match status" value="1"/>
</dbReference>
<sequence length="345" mass="37739">MASLRNLARLLVLASGAAASPFAAGPQACPADSPLSCHNQTAVENTCCFIPTGQLLQTQFWDTDPATGPQDSWTIHGLWPDNCDGSYPAQCDGSRAYTGIEDILTGNGAADTLAYMRRFWKDYKGDDESFWEHEWAKHGTCISTLQPRCYDGYRARQEAADFFRTTVDLFKTLPTYRWLEDAGITPSSSRTYSLDRVRGALSSRHGADVTLGCRGKVLNEVWYHFNVRGSLQGGEFVASAPDGTKGKCPSTVQYRPKSDELFSSSTSAWAPRSRSNCVTFVEPPAAAWDRVRPRSFGESTIGTSFEGICTDRLFMSAFCGDAMAKGASYSSNEFTLASLLSMTCV</sequence>